<dbReference type="Gene3D" id="3.40.525.10">
    <property type="entry name" value="CRAL-TRIO lipid binding domain"/>
    <property type="match status" value="1"/>
</dbReference>
<dbReference type="InterPro" id="IPR002048">
    <property type="entry name" value="EF_hand_dom"/>
</dbReference>
<dbReference type="PANTHER" id="PTHR47026">
    <property type="entry name" value="PIGMENTOSA GTPASE REGULATOR-LIKE PROTEIN, PUTATIVE-RELATED"/>
    <property type="match status" value="1"/>
</dbReference>
<keyword evidence="3" id="KW-1133">Transmembrane helix</keyword>
<protein>
    <submittedName>
        <fullName evidence="5">Transmembrane protein, putative</fullName>
    </submittedName>
</protein>
<organism evidence="5 6">
    <name type="scientific">Phytophthora infestans (strain T30-4)</name>
    <name type="common">Potato late blight agent</name>
    <dbReference type="NCBI Taxonomy" id="403677"/>
    <lineage>
        <taxon>Eukaryota</taxon>
        <taxon>Sar</taxon>
        <taxon>Stramenopiles</taxon>
        <taxon>Oomycota</taxon>
        <taxon>Peronosporomycetes</taxon>
        <taxon>Peronosporales</taxon>
        <taxon>Peronosporaceae</taxon>
        <taxon>Phytophthora</taxon>
    </lineage>
</organism>
<evidence type="ECO:0000313" key="6">
    <source>
        <dbReference type="Proteomes" id="UP000006643"/>
    </source>
</evidence>
<keyword evidence="3" id="KW-0472">Membrane</keyword>
<dbReference type="KEGG" id="pif:PITG_00408"/>
<name>D0MQQ6_PHYIT</name>
<keyword evidence="3 5" id="KW-0812">Transmembrane</keyword>
<dbReference type="EMBL" id="DS028118">
    <property type="protein sequence ID" value="EEY57825.1"/>
    <property type="molecule type" value="Genomic_DNA"/>
</dbReference>
<dbReference type="PROSITE" id="PS50222">
    <property type="entry name" value="EF_HAND_2"/>
    <property type="match status" value="1"/>
</dbReference>
<evidence type="ECO:0000313" key="5">
    <source>
        <dbReference type="EMBL" id="EEY57825.1"/>
    </source>
</evidence>
<dbReference type="STRING" id="403677.D0MQQ6"/>
<dbReference type="VEuPathDB" id="FungiDB:PITG_00408"/>
<dbReference type="InParanoid" id="D0MQQ6"/>
<feature type="domain" description="EF-hand" evidence="4">
    <location>
        <begin position="12"/>
        <end position="47"/>
    </location>
</feature>
<sequence>MNLVMTRGYRTQNCLFVVAVFNVYDENGSGCISTEHIPEILDKLGRDATEELLNELDDCAGDSGVINFEDFLSLIQNHMLRQQQQEAGGASGDGLRAGPDPKVMEFITILEEYRLKCEEDGNYLEAQRADTQLTALRRQEFKRQSKSLKARQIAERQDVQIAHNMQFNDFNQAWDQYMEEYDRMAQAYVKQMTEKHTVDLAAFQDKLQQEILERPPKFSKELIEWRRRQHRLAQQKSYTEAQKIKQIADEVEADERSRMGDELRGAFARKEAKLRQHQQAELAALLKRIDGRRKEHLKQRNLDSKRLLQRNRNVQSVLESKQVAEATKRIQDIKIKTIILAHHHFFVQSRCGIIQASDTASSSKMDIGRVLLRDVHYVWRERVAVLEKDAVVLQAPSSAWQAAASVITRSSKKTKQKTKPKLTKQRSKPKAPPPAEMLPLDGSLSCEGIVVSSAHMHSVRLQDLRYGREFLVDATSKGKKQMWIDLFASARSRANISSNWRGELLLMDTEENGEEVGQVRALTLLDMQQAVEMLVAATESDTDAAIVRGDAEENQQQESGLCRGHLLWVHDSAFQQLLAHFDQQEEGISGTDGVQALLRFGAYSVPTAFALANELLSHEFIVECSSSDDRSSGLSFQMNTTARYKKVCAETSNNGVVDAEQRRAVVSHERATRSLEDRRRLEQQVQKLKHKYMRLLNLFCLCCVLVLVDALVASVLLPGPLKLSLVTGLLLWLTLSGGTATLSINFQPRNHEEELDQASQDIRDMNPKTSDLLQTQFSSPDWSPIANLSSTNYSTNRRATDVMQDSMDRAVITLTRAEEAEVHSFRLAIAQAASVHIDATRVFADEYLFSVLHVKNRAFAHAVTKMARIIEWRHTYQVDSITWDDVKSQLASGNMYWYGYDFQNRPILWVRAMLKDWNTMASRREAELTSPIELGSSMLVR</sequence>
<dbReference type="GO" id="GO:0005509">
    <property type="term" value="F:calcium ion binding"/>
    <property type="evidence" value="ECO:0007669"/>
    <property type="project" value="InterPro"/>
</dbReference>
<dbReference type="PANTHER" id="PTHR47026:SF2">
    <property type="entry name" value="FLAGELLAR ASSOCIATED PROTEIN"/>
    <property type="match status" value="1"/>
</dbReference>
<keyword evidence="6" id="KW-1185">Reference proteome</keyword>
<dbReference type="OrthoDB" id="8062037at2759"/>
<dbReference type="Proteomes" id="UP000006643">
    <property type="component" value="Unassembled WGS sequence"/>
</dbReference>
<feature type="transmembrane region" description="Helical" evidence="3">
    <location>
        <begin position="695"/>
        <end position="717"/>
    </location>
</feature>
<keyword evidence="1" id="KW-0175">Coiled coil</keyword>
<dbReference type="RefSeq" id="XP_002909011.1">
    <property type="nucleotide sequence ID" value="XM_002908965.1"/>
</dbReference>
<gene>
    <name evidence="5" type="ORF">PITG_00408</name>
</gene>
<dbReference type="HOGENOM" id="CLU_312047_0_0_1"/>
<accession>D0MQQ6</accession>
<dbReference type="eggNOG" id="ENOG502QV22">
    <property type="taxonomic scope" value="Eukaryota"/>
</dbReference>
<evidence type="ECO:0000256" key="1">
    <source>
        <dbReference type="SAM" id="Coils"/>
    </source>
</evidence>
<reference evidence="6" key="1">
    <citation type="journal article" date="2009" name="Nature">
        <title>Genome sequence and analysis of the Irish potato famine pathogen Phytophthora infestans.</title>
        <authorList>
            <consortium name="The Broad Institute Genome Sequencing Platform"/>
            <person name="Haas B.J."/>
            <person name="Kamoun S."/>
            <person name="Zody M.C."/>
            <person name="Jiang R.H."/>
            <person name="Handsaker R.E."/>
            <person name="Cano L.M."/>
            <person name="Grabherr M."/>
            <person name="Kodira C.D."/>
            <person name="Raffaele S."/>
            <person name="Torto-Alalibo T."/>
            <person name="Bozkurt T.O."/>
            <person name="Ah-Fong A.M."/>
            <person name="Alvarado L."/>
            <person name="Anderson V.L."/>
            <person name="Armstrong M.R."/>
            <person name="Avrova A."/>
            <person name="Baxter L."/>
            <person name="Beynon J."/>
            <person name="Boevink P.C."/>
            <person name="Bollmann S.R."/>
            <person name="Bos J.I."/>
            <person name="Bulone V."/>
            <person name="Cai G."/>
            <person name="Cakir C."/>
            <person name="Carrington J.C."/>
            <person name="Chawner M."/>
            <person name="Conti L."/>
            <person name="Costanzo S."/>
            <person name="Ewan R."/>
            <person name="Fahlgren N."/>
            <person name="Fischbach M.A."/>
            <person name="Fugelstad J."/>
            <person name="Gilroy E.M."/>
            <person name="Gnerre S."/>
            <person name="Green P.J."/>
            <person name="Grenville-Briggs L.J."/>
            <person name="Griffith J."/>
            <person name="Grunwald N.J."/>
            <person name="Horn K."/>
            <person name="Horner N.R."/>
            <person name="Hu C.H."/>
            <person name="Huitema E."/>
            <person name="Jeong D.H."/>
            <person name="Jones A.M."/>
            <person name="Jones J.D."/>
            <person name="Jones R.W."/>
            <person name="Karlsson E.K."/>
            <person name="Kunjeti S.G."/>
            <person name="Lamour K."/>
            <person name="Liu Z."/>
            <person name="Ma L."/>
            <person name="Maclean D."/>
            <person name="Chibucos M.C."/>
            <person name="McDonald H."/>
            <person name="McWalters J."/>
            <person name="Meijer H.J."/>
            <person name="Morgan W."/>
            <person name="Morris P.F."/>
            <person name="Munro C.A."/>
            <person name="O'Neill K."/>
            <person name="Ospina-Giraldo M."/>
            <person name="Pinzon A."/>
            <person name="Pritchard L."/>
            <person name="Ramsahoye B."/>
            <person name="Ren Q."/>
            <person name="Restrepo S."/>
            <person name="Roy S."/>
            <person name="Sadanandom A."/>
            <person name="Savidor A."/>
            <person name="Schornack S."/>
            <person name="Schwartz D.C."/>
            <person name="Schumann U.D."/>
            <person name="Schwessinger B."/>
            <person name="Seyer L."/>
            <person name="Sharpe T."/>
            <person name="Silvar C."/>
            <person name="Song J."/>
            <person name="Studholme D.J."/>
            <person name="Sykes S."/>
            <person name="Thines M."/>
            <person name="van de Vondervoort P.J."/>
            <person name="Phuntumart V."/>
            <person name="Wawra S."/>
            <person name="Weide R."/>
            <person name="Win J."/>
            <person name="Young C."/>
            <person name="Zhou S."/>
            <person name="Fry W."/>
            <person name="Meyers B.C."/>
            <person name="van West P."/>
            <person name="Ristaino J."/>
            <person name="Govers F."/>
            <person name="Birch P.R."/>
            <person name="Whisson S.C."/>
            <person name="Judelson H.S."/>
            <person name="Nusbaum C."/>
        </authorList>
    </citation>
    <scope>NUCLEOTIDE SEQUENCE [LARGE SCALE GENOMIC DNA]</scope>
    <source>
        <strain evidence="6">T30-4</strain>
    </source>
</reference>
<dbReference type="CDD" id="cd00051">
    <property type="entry name" value="EFh"/>
    <property type="match status" value="1"/>
</dbReference>
<evidence type="ECO:0000259" key="4">
    <source>
        <dbReference type="PROSITE" id="PS50222"/>
    </source>
</evidence>
<dbReference type="InterPro" id="IPR036865">
    <property type="entry name" value="CRAL-TRIO_dom_sf"/>
</dbReference>
<feature type="transmembrane region" description="Helical" evidence="3">
    <location>
        <begin position="723"/>
        <end position="744"/>
    </location>
</feature>
<dbReference type="AlphaFoldDB" id="D0MQQ6"/>
<dbReference type="GeneID" id="9477224"/>
<evidence type="ECO:0000256" key="2">
    <source>
        <dbReference type="SAM" id="MobiDB-lite"/>
    </source>
</evidence>
<proteinExistence type="predicted"/>
<dbReference type="Gene3D" id="1.10.238.10">
    <property type="entry name" value="EF-hand"/>
    <property type="match status" value="1"/>
</dbReference>
<dbReference type="SUPFAM" id="SSF47473">
    <property type="entry name" value="EF-hand"/>
    <property type="match status" value="1"/>
</dbReference>
<feature type="compositionally biased region" description="Basic residues" evidence="2">
    <location>
        <begin position="410"/>
        <end position="429"/>
    </location>
</feature>
<evidence type="ECO:0000256" key="3">
    <source>
        <dbReference type="SAM" id="Phobius"/>
    </source>
</evidence>
<feature type="coiled-coil region" evidence="1">
    <location>
        <begin position="671"/>
        <end position="698"/>
    </location>
</feature>
<feature type="region of interest" description="Disordered" evidence="2">
    <location>
        <begin position="409"/>
        <end position="439"/>
    </location>
</feature>
<dbReference type="InterPro" id="IPR011992">
    <property type="entry name" value="EF-hand-dom_pair"/>
</dbReference>